<evidence type="ECO:0000256" key="1">
    <source>
        <dbReference type="ARBA" id="ARBA00004245"/>
    </source>
</evidence>
<comment type="similarity">
    <text evidence="2">Belongs to the TUBGCP family.</text>
</comment>
<evidence type="ECO:0000313" key="10">
    <source>
        <dbReference type="Proteomes" id="UP000008792"/>
    </source>
</evidence>
<dbReference type="InterPro" id="IPR040457">
    <property type="entry name" value="GCP_C"/>
</dbReference>
<dbReference type="OrthoDB" id="66546at2759"/>
<feature type="domain" description="Gamma tubulin complex component C-terminal" evidence="6">
    <location>
        <begin position="1396"/>
        <end position="1695"/>
    </location>
</feature>
<protein>
    <submittedName>
        <fullName evidence="8">Uncharacterized protein, isoform B</fullName>
    </submittedName>
    <submittedName>
        <fullName evidence="9">Uncharacterized protein, isoform C</fullName>
    </submittedName>
</protein>
<evidence type="ECO:0000256" key="5">
    <source>
        <dbReference type="ARBA" id="ARBA00023212"/>
    </source>
</evidence>
<evidence type="ECO:0000259" key="6">
    <source>
        <dbReference type="Pfam" id="PF04130"/>
    </source>
</evidence>
<keyword evidence="10" id="KW-1185">Reference proteome</keyword>
<sequence>MAEEEHQPAVGPHKSPLGLSPADFAHSVPVLLWKLGIALGCKRPMLEHHVEVAAPETKININLNHFRQRFRQLHSMEDTHDQVLDEHRYKLFLHLYRLLTRLEPNESKRQQYLLFCYNLFDTEKPQQVHLDEKLRYQEHITESLISVARNVMHLNEENSERPSEVRSINIENFFPMPKRCCPPQILEVGFAIVEYSASKFSCNSKGLLWEQASYKISYIQARKAANSKNIREEPKPNKDDEMEVIFMLNWNSPAKSFSSSSELMLYEDIGIQLTECNSNNRESRAAEICEKRRDIIKETAEVGCQFVEPTRSELLNKSQQTELHHTLSDQGVQTNQSAFSDIATNTDDELLLVQINGIETPETGTSTGEMFGDIDWKIREKQAISTKVMPEFDRSSEYRQFTTTKNPTSLCMEQVKPSVWWANQHVTSPMDHFLLTTSEEMLSQIGHTITEQEPMVSSPTMHQNSITSRISSSTHLELRNQYPSYYHRHYIFEESLAEIDLPIMEQELITVPSREQQESTVSRVYSRVHAETSSPVTSNWQHQAQPNIEQSIAQRESISTTLFTETDQYTLSISEQPTLTSSTASWQQLWQDEVSKEMLPEIDKSIALQKLMPEGSILLERLPSPTGRQQDMLSDPVQSTISEEDITEKVTSDYRLEGVNQVREPATWQHPQQPKDISINHTINQQSVPDGSIKRQKSMPLRATSSVLLERLPSPTGRQQDMLSDSVQSTISEEDITKKVSSDCRLEGVNQVREPATWQHPQQPKDISINHTINQQSVPDGSIKRQESMPLRATSSVILERLPSPTGRQQDLLSDPVQSITSEEDITEKVTSDYRLEGVNQVREPATWQHPQQPKDISINHTINQQSVPDGSMKRQESISLRATSSVLFARSKRVAPPTGWQPGLLSDSVPSITSAEDISEQKTGDCLLEIVKQVRELTTWQNPQQTKEMSINQTISRQSMSDETITRQQSITKWQHQRHVIAASRFIVKQFQCNPAYQCSPMERDAPNFFAQWTQFHEIVATQAKWNQANRNPTLDVVAIRRRLKAFLRCMRKKYSFEPEECVAAIAKCQIQQLLTADELREYETMRWQQRDRGTARELSHEERLQDALHGMLGYECQQLRSSALGPRLMLRSPHHQRSVSESYLLLSLAEVGYYYRCLQQLQKHLQQLGECGRALTPCLLAELLNYSEFYKRQKVQPKSLLHLFWQTRSYRQRFQWLLQICGGFSRRQPLLQYLQLQLGQGNAACDMLLQLWLRCAAEPLLARISSWLLRGELPADEFFIVKRRSDNYLVEHYWTQQFELVQQQLPYFLSQALALQLLGAGRNQHYARQFLGRQLELTLSDAEMREQLAAACASSYRELDVQPLAELVTGLQLQTSRELLQQLHQASPQPLELLSRLHQYWLLTDVEFVRELIELLEPALEQPAEYFNPKQLNKMLEQLLCAHNENLYVVKGDHKGSQSWCCFLLRWQQPAHWLPLLGARQLQYETSFACLWQLHYADYVLNERIRRHQAHFWERINLAHSKDARHVRDRFEQFSDRLQEFMLQLRSYMLQNVLGSAYERLYFGCSTSKTLDELLELHGAYLESIEYGIMQRGKCGKLQHYLGQLYASIIHLDAVQQKFLSLGQLFNQRLNKRESAQQLLLELRWSCQNTCDAINDLEHDFQLVLAQFLTGLYATGETQLQALAKKLDRHGYYEQRFRELKEAQTFKFQRKLKTKRKSQFD</sequence>
<reference evidence="8 10" key="1">
    <citation type="journal article" date="2007" name="Nature">
        <title>Evolution of genes and genomes on the Drosophila phylogeny.</title>
        <authorList>
            <consortium name="Drosophila 12 Genomes Consortium"/>
            <person name="Clark A.G."/>
            <person name="Eisen M.B."/>
            <person name="Smith D.R."/>
            <person name="Bergman C.M."/>
            <person name="Oliver B."/>
            <person name="Markow T.A."/>
            <person name="Kaufman T.C."/>
            <person name="Kellis M."/>
            <person name="Gelbart W."/>
            <person name="Iyer V.N."/>
            <person name="Pollard D.A."/>
            <person name="Sackton T.B."/>
            <person name="Larracuente A.M."/>
            <person name="Singh N.D."/>
            <person name="Abad J.P."/>
            <person name="Abt D.N."/>
            <person name="Adryan B."/>
            <person name="Aguade M."/>
            <person name="Akashi H."/>
            <person name="Anderson W.W."/>
            <person name="Aquadro C.F."/>
            <person name="Ardell D.H."/>
            <person name="Arguello R."/>
            <person name="Artieri C.G."/>
            <person name="Barbash D.A."/>
            <person name="Barker D."/>
            <person name="Barsanti P."/>
            <person name="Batterham P."/>
            <person name="Batzoglou S."/>
            <person name="Begun D."/>
            <person name="Bhutkar A."/>
            <person name="Blanco E."/>
            <person name="Bosak S.A."/>
            <person name="Bradley R.K."/>
            <person name="Brand A.D."/>
            <person name="Brent M.R."/>
            <person name="Brooks A.N."/>
            <person name="Brown R.H."/>
            <person name="Butlin R.K."/>
            <person name="Caggese C."/>
            <person name="Calvi B.R."/>
            <person name="Bernardo de Carvalho A."/>
            <person name="Caspi A."/>
            <person name="Castrezana S."/>
            <person name="Celniker S.E."/>
            <person name="Chang J.L."/>
            <person name="Chapple C."/>
            <person name="Chatterji S."/>
            <person name="Chinwalla A."/>
            <person name="Civetta A."/>
            <person name="Clifton S.W."/>
            <person name="Comeron J.M."/>
            <person name="Costello J.C."/>
            <person name="Coyne J.A."/>
            <person name="Daub J."/>
            <person name="David R.G."/>
            <person name="Delcher A.L."/>
            <person name="Delehaunty K."/>
            <person name="Do C.B."/>
            <person name="Ebling H."/>
            <person name="Edwards K."/>
            <person name="Eickbush T."/>
            <person name="Evans J.D."/>
            <person name="Filipski A."/>
            <person name="Findeiss S."/>
            <person name="Freyhult E."/>
            <person name="Fulton L."/>
            <person name="Fulton R."/>
            <person name="Garcia A.C."/>
            <person name="Gardiner A."/>
            <person name="Garfield D.A."/>
            <person name="Garvin B.E."/>
            <person name="Gibson G."/>
            <person name="Gilbert D."/>
            <person name="Gnerre S."/>
            <person name="Godfrey J."/>
            <person name="Good R."/>
            <person name="Gotea V."/>
            <person name="Gravely B."/>
            <person name="Greenberg A.J."/>
            <person name="Griffiths-Jones S."/>
            <person name="Gross S."/>
            <person name="Guigo R."/>
            <person name="Gustafson E.A."/>
            <person name="Haerty W."/>
            <person name="Hahn M.W."/>
            <person name="Halligan D.L."/>
            <person name="Halpern A.L."/>
            <person name="Halter G.M."/>
            <person name="Han M.V."/>
            <person name="Heger A."/>
            <person name="Hillier L."/>
            <person name="Hinrichs A.S."/>
            <person name="Holmes I."/>
            <person name="Hoskins R.A."/>
            <person name="Hubisz M.J."/>
            <person name="Hultmark D."/>
            <person name="Huntley M.A."/>
            <person name="Jaffe D.B."/>
            <person name="Jagadeeshan S."/>
            <person name="Jeck W.R."/>
            <person name="Johnson J."/>
            <person name="Jones C.D."/>
            <person name="Jordan W.C."/>
            <person name="Karpen G.H."/>
            <person name="Kataoka E."/>
            <person name="Keightley P.D."/>
            <person name="Kheradpour P."/>
            <person name="Kirkness E.F."/>
            <person name="Koerich L.B."/>
            <person name="Kristiansen K."/>
            <person name="Kudrna D."/>
            <person name="Kulathinal R.J."/>
            <person name="Kumar S."/>
            <person name="Kwok R."/>
            <person name="Lander E."/>
            <person name="Langley C.H."/>
            <person name="Lapoint R."/>
            <person name="Lazzaro B.P."/>
            <person name="Lee S.J."/>
            <person name="Levesque L."/>
            <person name="Li R."/>
            <person name="Lin C.F."/>
            <person name="Lin M.F."/>
            <person name="Lindblad-Toh K."/>
            <person name="Llopart A."/>
            <person name="Long M."/>
            <person name="Low L."/>
            <person name="Lozovsky E."/>
            <person name="Lu J."/>
            <person name="Luo M."/>
            <person name="Machado C.A."/>
            <person name="Makalowski W."/>
            <person name="Marzo M."/>
            <person name="Matsuda M."/>
            <person name="Matzkin L."/>
            <person name="McAllister B."/>
            <person name="McBride C.S."/>
            <person name="McKernan B."/>
            <person name="McKernan K."/>
            <person name="Mendez-Lago M."/>
            <person name="Minx P."/>
            <person name="Mollenhauer M.U."/>
            <person name="Montooth K."/>
            <person name="Mount S.M."/>
            <person name="Mu X."/>
            <person name="Myers E."/>
            <person name="Negre B."/>
            <person name="Newfeld S."/>
            <person name="Nielsen R."/>
            <person name="Noor M.A."/>
            <person name="O'Grady P."/>
            <person name="Pachter L."/>
            <person name="Papaceit M."/>
            <person name="Parisi M.J."/>
            <person name="Parisi M."/>
            <person name="Parts L."/>
            <person name="Pedersen J.S."/>
            <person name="Pesole G."/>
            <person name="Phillippy A.M."/>
            <person name="Ponting C.P."/>
            <person name="Pop M."/>
            <person name="Porcelli D."/>
            <person name="Powell J.R."/>
            <person name="Prohaska S."/>
            <person name="Pruitt K."/>
            <person name="Puig M."/>
            <person name="Quesneville H."/>
            <person name="Ram K.R."/>
            <person name="Rand D."/>
            <person name="Rasmussen M.D."/>
            <person name="Reed L.K."/>
            <person name="Reenan R."/>
            <person name="Reily A."/>
            <person name="Remington K.A."/>
            <person name="Rieger T.T."/>
            <person name="Ritchie M.G."/>
            <person name="Robin C."/>
            <person name="Rogers Y.H."/>
            <person name="Rohde C."/>
            <person name="Rozas J."/>
            <person name="Rubenfield M.J."/>
            <person name="Ruiz A."/>
            <person name="Russo S."/>
            <person name="Salzberg S.L."/>
            <person name="Sanchez-Gracia A."/>
            <person name="Saranga D.J."/>
            <person name="Sato H."/>
            <person name="Schaeffer S.W."/>
            <person name="Schatz M.C."/>
            <person name="Schlenke T."/>
            <person name="Schwartz R."/>
            <person name="Segarra C."/>
            <person name="Singh R.S."/>
            <person name="Sirot L."/>
            <person name="Sirota M."/>
            <person name="Sisneros N.B."/>
            <person name="Smith C.D."/>
            <person name="Smith T.F."/>
            <person name="Spieth J."/>
            <person name="Stage D.E."/>
            <person name="Stark A."/>
            <person name="Stephan W."/>
            <person name="Strausberg R.L."/>
            <person name="Strempel S."/>
            <person name="Sturgill D."/>
            <person name="Sutton G."/>
            <person name="Sutton G.G."/>
            <person name="Tao W."/>
            <person name="Teichmann S."/>
            <person name="Tobari Y.N."/>
            <person name="Tomimura Y."/>
            <person name="Tsolas J.M."/>
            <person name="Valente V.L."/>
            <person name="Venter E."/>
            <person name="Venter J.C."/>
            <person name="Vicario S."/>
            <person name="Vieira F.G."/>
            <person name="Vilella A.J."/>
            <person name="Villasante A."/>
            <person name="Walenz B."/>
            <person name="Wang J."/>
            <person name="Wasserman M."/>
            <person name="Watts T."/>
            <person name="Wilson D."/>
            <person name="Wilson R.K."/>
            <person name="Wing R.A."/>
            <person name="Wolfner M.F."/>
            <person name="Wong A."/>
            <person name="Wong G.K."/>
            <person name="Wu C.I."/>
            <person name="Wu G."/>
            <person name="Yamamoto D."/>
            <person name="Yang H.P."/>
            <person name="Yang S.P."/>
            <person name="Yorke J.A."/>
            <person name="Yoshida K."/>
            <person name="Zdobnov E."/>
            <person name="Zhang P."/>
            <person name="Zhang Y."/>
            <person name="Zimin A.V."/>
            <person name="Baldwin J."/>
            <person name="Abdouelleil A."/>
            <person name="Abdulkadir J."/>
            <person name="Abebe A."/>
            <person name="Abera B."/>
            <person name="Abreu J."/>
            <person name="Acer S.C."/>
            <person name="Aftuck L."/>
            <person name="Alexander A."/>
            <person name="An P."/>
            <person name="Anderson E."/>
            <person name="Anderson S."/>
            <person name="Arachi H."/>
            <person name="Azer M."/>
            <person name="Bachantsang P."/>
            <person name="Barry A."/>
            <person name="Bayul T."/>
            <person name="Berlin A."/>
            <person name="Bessette D."/>
            <person name="Bloom T."/>
            <person name="Blye J."/>
            <person name="Boguslavskiy L."/>
            <person name="Bonnet C."/>
            <person name="Boukhgalter B."/>
            <person name="Bourzgui I."/>
            <person name="Brown A."/>
            <person name="Cahill P."/>
            <person name="Channer S."/>
            <person name="Cheshatsang Y."/>
            <person name="Chuda L."/>
            <person name="Citroen M."/>
            <person name="Collymore A."/>
            <person name="Cooke P."/>
            <person name="Costello M."/>
            <person name="D'Aco K."/>
            <person name="Daza R."/>
            <person name="De Haan G."/>
            <person name="DeGray S."/>
            <person name="DeMaso C."/>
            <person name="Dhargay N."/>
            <person name="Dooley K."/>
            <person name="Dooley E."/>
            <person name="Doricent M."/>
            <person name="Dorje P."/>
            <person name="Dorjee K."/>
            <person name="Dupes A."/>
            <person name="Elong R."/>
            <person name="Falk J."/>
            <person name="Farina A."/>
            <person name="Faro S."/>
            <person name="Ferguson D."/>
            <person name="Fisher S."/>
            <person name="Foley C.D."/>
            <person name="Franke A."/>
            <person name="Friedrich D."/>
            <person name="Gadbois L."/>
            <person name="Gearin G."/>
            <person name="Gearin C.R."/>
            <person name="Giannoukos G."/>
            <person name="Goode T."/>
            <person name="Graham J."/>
            <person name="Grandbois E."/>
            <person name="Grewal S."/>
            <person name="Gyaltsen K."/>
            <person name="Hafez N."/>
            <person name="Hagos B."/>
            <person name="Hall J."/>
            <person name="Henson C."/>
            <person name="Hollinger A."/>
            <person name="Honan T."/>
            <person name="Huard M.D."/>
            <person name="Hughes L."/>
            <person name="Hurhula B."/>
            <person name="Husby M.E."/>
            <person name="Kamat A."/>
            <person name="Kanga B."/>
            <person name="Kashin S."/>
            <person name="Khazanovich D."/>
            <person name="Kisner P."/>
            <person name="Lance K."/>
            <person name="Lara M."/>
            <person name="Lee W."/>
            <person name="Lennon N."/>
            <person name="Letendre F."/>
            <person name="LeVine R."/>
            <person name="Lipovsky A."/>
            <person name="Liu X."/>
            <person name="Liu J."/>
            <person name="Liu S."/>
            <person name="Lokyitsang T."/>
            <person name="Lokyitsang Y."/>
            <person name="Lubonja R."/>
            <person name="Lui A."/>
            <person name="MacDonald P."/>
            <person name="Magnisalis V."/>
            <person name="Maru K."/>
            <person name="Matthews C."/>
            <person name="McCusker W."/>
            <person name="McDonough S."/>
            <person name="Mehta T."/>
            <person name="Meldrim J."/>
            <person name="Meneus L."/>
            <person name="Mihai O."/>
            <person name="Mihalev A."/>
            <person name="Mihova T."/>
            <person name="Mittelman R."/>
            <person name="Mlenga V."/>
            <person name="Montmayeur A."/>
            <person name="Mulrain L."/>
            <person name="Navidi A."/>
            <person name="Naylor J."/>
            <person name="Negash T."/>
            <person name="Nguyen T."/>
            <person name="Nguyen N."/>
            <person name="Nicol R."/>
            <person name="Norbu C."/>
            <person name="Norbu N."/>
            <person name="Novod N."/>
            <person name="O'Neill B."/>
            <person name="Osman S."/>
            <person name="Markiewicz E."/>
            <person name="Oyono O.L."/>
            <person name="Patti C."/>
            <person name="Phunkhang P."/>
            <person name="Pierre F."/>
            <person name="Priest M."/>
            <person name="Raghuraman S."/>
            <person name="Rege F."/>
            <person name="Reyes R."/>
            <person name="Rise C."/>
            <person name="Rogov P."/>
            <person name="Ross K."/>
            <person name="Ryan E."/>
            <person name="Settipalli S."/>
            <person name="Shea T."/>
            <person name="Sherpa N."/>
            <person name="Shi L."/>
            <person name="Shih D."/>
            <person name="Sparrow T."/>
            <person name="Spaulding J."/>
            <person name="Stalker J."/>
            <person name="Stange-Thomann N."/>
            <person name="Stavropoulos S."/>
            <person name="Stone C."/>
            <person name="Strader C."/>
            <person name="Tesfaye S."/>
            <person name="Thomson T."/>
            <person name="Thoulutsang Y."/>
            <person name="Thoulutsang D."/>
            <person name="Topham K."/>
            <person name="Topping I."/>
            <person name="Tsamla T."/>
            <person name="Vassiliev H."/>
            <person name="Vo A."/>
            <person name="Wangchuk T."/>
            <person name="Wangdi T."/>
            <person name="Weiand M."/>
            <person name="Wilkinson J."/>
            <person name="Wilson A."/>
            <person name="Yadav S."/>
            <person name="Young G."/>
            <person name="Yu Q."/>
            <person name="Zembek L."/>
            <person name="Zhong D."/>
            <person name="Zimmer A."/>
            <person name="Zwirko Z."/>
            <person name="Jaffe D.B."/>
            <person name="Alvarez P."/>
            <person name="Brockman W."/>
            <person name="Butler J."/>
            <person name="Chin C."/>
            <person name="Gnerre S."/>
            <person name="Grabherr M."/>
            <person name="Kleber M."/>
            <person name="Mauceli E."/>
            <person name="MacCallum I."/>
        </authorList>
    </citation>
    <scope>NUCLEOTIDE SEQUENCE [LARGE SCALE GENOMIC DNA]</scope>
    <source>
        <strain evidence="8">TSC#15010-1051.87</strain>
        <strain evidence="10">Tucson 15010-1051.87</strain>
    </source>
</reference>
<dbReference type="SMR" id="A0A0Q9W6C7"/>
<name>A0A0Q9W6C7_DROVI</name>
<evidence type="ECO:0000256" key="4">
    <source>
        <dbReference type="ARBA" id="ARBA00022701"/>
    </source>
</evidence>
<reference evidence="8" key="2">
    <citation type="journal article" date="2008" name="Bioinformatics">
        <title>Assembly reconciliation.</title>
        <authorList>
            <person name="Zimin A.V."/>
            <person name="Smith D.R."/>
            <person name="Sutton G."/>
            <person name="Yorke J.A."/>
        </authorList>
    </citation>
    <scope>NUCLEOTIDE SEQUENCE</scope>
    <source>
        <strain evidence="8">TSC#15010-1051.87</strain>
    </source>
</reference>
<dbReference type="Pfam" id="PF17681">
    <property type="entry name" value="GCP_N_terminal"/>
    <property type="match status" value="1"/>
</dbReference>
<dbReference type="InterPro" id="IPR041470">
    <property type="entry name" value="GCP_N"/>
</dbReference>
<dbReference type="KEGG" id="dvi:6634305"/>
<evidence type="ECO:0000256" key="2">
    <source>
        <dbReference type="ARBA" id="ARBA00010337"/>
    </source>
</evidence>
<keyword evidence="5" id="KW-0206">Cytoskeleton</keyword>
<dbReference type="EMBL" id="CH940654">
    <property type="protein sequence ID" value="KRF77847.1"/>
    <property type="molecule type" value="Genomic_DNA"/>
</dbReference>
<comment type="subcellular location">
    <subcellularLocation>
        <location evidence="1">Cytoplasm</location>
        <location evidence="1">Cytoskeleton</location>
    </subcellularLocation>
</comment>
<dbReference type="eggNOG" id="KOG2000">
    <property type="taxonomic scope" value="Eukaryota"/>
</dbReference>
<dbReference type="GO" id="GO:0043015">
    <property type="term" value="F:gamma-tubulin binding"/>
    <property type="evidence" value="ECO:0007669"/>
    <property type="project" value="InterPro"/>
</dbReference>
<dbReference type="FunCoup" id="A0A0Q9W6C7">
    <property type="interactions" value="3"/>
</dbReference>
<dbReference type="STRING" id="7244.A0A0Q9W6C7"/>
<evidence type="ECO:0000313" key="8">
    <source>
        <dbReference type="EMBL" id="KRF77847.1"/>
    </source>
</evidence>
<dbReference type="Proteomes" id="UP000008792">
    <property type="component" value="Unassembled WGS sequence"/>
</dbReference>
<dbReference type="EMBL" id="CH940654">
    <property type="protein sequence ID" value="KRF77848.1"/>
    <property type="molecule type" value="Genomic_DNA"/>
</dbReference>
<evidence type="ECO:0000313" key="9">
    <source>
        <dbReference type="EMBL" id="KRF77848.1"/>
    </source>
</evidence>
<dbReference type="Gene3D" id="1.20.120.1900">
    <property type="entry name" value="Gamma-tubulin complex, C-terminal domain"/>
    <property type="match status" value="1"/>
</dbReference>
<dbReference type="InterPro" id="IPR042241">
    <property type="entry name" value="GCP_C_sf"/>
</dbReference>
<keyword evidence="3" id="KW-0963">Cytoplasm</keyword>
<dbReference type="InParanoid" id="A0A0Q9W6C7"/>
<dbReference type="GO" id="GO:0005874">
    <property type="term" value="C:microtubule"/>
    <property type="evidence" value="ECO:0007669"/>
    <property type="project" value="UniProtKB-KW"/>
</dbReference>
<gene>
    <name evidence="8" type="primary">Dvir\GJ18034</name>
    <name evidence="8" type="ORF">Dvir_GJ18034</name>
</gene>
<evidence type="ECO:0000256" key="3">
    <source>
        <dbReference type="ARBA" id="ARBA00022490"/>
    </source>
</evidence>
<evidence type="ECO:0000259" key="7">
    <source>
        <dbReference type="Pfam" id="PF17681"/>
    </source>
</evidence>
<reference evidence="8" key="3">
    <citation type="submission" date="2015-11" db="EMBL/GenBank/DDBJ databases">
        <authorList>
            <consortium name="FlyBase"/>
        </authorList>
    </citation>
    <scope>NUCLEOTIDE SEQUENCE</scope>
    <source>
        <strain evidence="8">TSC#15010-1051.87</strain>
    </source>
</reference>
<dbReference type="Pfam" id="PF04130">
    <property type="entry name" value="GCP_C_terminal"/>
    <property type="match status" value="1"/>
</dbReference>
<feature type="domain" description="Gamma tubulin complex component protein N-terminal" evidence="7">
    <location>
        <begin position="1106"/>
        <end position="1385"/>
    </location>
</feature>
<organism evidence="8 10">
    <name type="scientific">Drosophila virilis</name>
    <name type="common">Fruit fly</name>
    <dbReference type="NCBI Taxonomy" id="7244"/>
    <lineage>
        <taxon>Eukaryota</taxon>
        <taxon>Metazoa</taxon>
        <taxon>Ecdysozoa</taxon>
        <taxon>Arthropoda</taxon>
        <taxon>Hexapoda</taxon>
        <taxon>Insecta</taxon>
        <taxon>Pterygota</taxon>
        <taxon>Neoptera</taxon>
        <taxon>Endopterygota</taxon>
        <taxon>Diptera</taxon>
        <taxon>Brachycera</taxon>
        <taxon>Muscomorpha</taxon>
        <taxon>Ephydroidea</taxon>
        <taxon>Drosophilidae</taxon>
        <taxon>Drosophila</taxon>
    </lineage>
</organism>
<accession>A0A0Q9W6C7</accession>
<proteinExistence type="inferred from homology"/>
<keyword evidence="4" id="KW-0493">Microtubule</keyword>